<keyword evidence="1" id="KW-1133">Transmembrane helix</keyword>
<feature type="transmembrane region" description="Helical" evidence="1">
    <location>
        <begin position="29"/>
        <end position="50"/>
    </location>
</feature>
<dbReference type="InterPro" id="IPR013320">
    <property type="entry name" value="ConA-like_dom_sf"/>
</dbReference>
<evidence type="ECO:0000313" key="3">
    <source>
        <dbReference type="Proteomes" id="UP000031737"/>
    </source>
</evidence>
<organism evidence="2 3">
    <name type="scientific">Trypanosoma rangeli SC58</name>
    <dbReference type="NCBI Taxonomy" id="429131"/>
    <lineage>
        <taxon>Eukaryota</taxon>
        <taxon>Discoba</taxon>
        <taxon>Euglenozoa</taxon>
        <taxon>Kinetoplastea</taxon>
        <taxon>Metakinetoplastina</taxon>
        <taxon>Trypanosomatida</taxon>
        <taxon>Trypanosomatidae</taxon>
        <taxon>Trypanosoma</taxon>
        <taxon>Herpetosoma</taxon>
    </lineage>
</organism>
<dbReference type="AlphaFoldDB" id="A0A061J8E3"/>
<keyword evidence="3" id="KW-1185">Reference proteome</keyword>
<name>A0A061J8E3_TRYRA</name>
<keyword evidence="1" id="KW-0812">Transmembrane</keyword>
<dbReference type="Gene3D" id="3.30.710.10">
    <property type="entry name" value="Potassium Channel Kv1.1, Chain A"/>
    <property type="match status" value="1"/>
</dbReference>
<dbReference type="Gene3D" id="2.60.120.920">
    <property type="match status" value="1"/>
</dbReference>
<dbReference type="SUPFAM" id="SSF49899">
    <property type="entry name" value="Concanavalin A-like lectins/glucanases"/>
    <property type="match status" value="1"/>
</dbReference>
<dbReference type="InterPro" id="IPR011333">
    <property type="entry name" value="SKP1/BTB/POZ_sf"/>
</dbReference>
<gene>
    <name evidence="2" type="ORF">TRSC58_01696</name>
</gene>
<proteinExistence type="predicted"/>
<keyword evidence="1" id="KW-0472">Membrane</keyword>
<evidence type="ECO:0000256" key="1">
    <source>
        <dbReference type="SAM" id="Phobius"/>
    </source>
</evidence>
<evidence type="ECO:0000313" key="2">
    <source>
        <dbReference type="EMBL" id="ESL10570.1"/>
    </source>
</evidence>
<evidence type="ECO:0008006" key="4">
    <source>
        <dbReference type="Google" id="ProtNLM"/>
    </source>
</evidence>
<sequence>MELDLAVQAVPKEWVRGCHGWFERGLHAVLYGEIGLFLPFFFSTIIVVLWGRCESRRVEGGVQTFWKRVARKDMHVDSDEEAAATCTAGGWRALQTPTTAHLSNTALGNIATRLRDLRQELVSFDERVPEVVTFCVDGKLFSVHRELLRNDPQSVLFLMTASRFRRDGDGRHVSDVIEVPGRDATLFGMLMNLLRGYRNPIPEAYREACAAEAHFYGLEHSWESRYPVAAVGPFRPLTCSDRLFSDVVCAAASPFYSSGLHCITFGMTRCETLAVGVVAEGAQLSWIDSIGRCEGLALYWNDGRVAHNFGGLCTEKTGCAFAANAVVKVNLDCEENIVRWSLAGEQSVAVVRLPLEASFAFAAVLVRSSEVQILRSE</sequence>
<dbReference type="OrthoDB" id="271501at2759"/>
<dbReference type="EMBL" id="AUPL01001696">
    <property type="protein sequence ID" value="ESL10570.1"/>
    <property type="molecule type" value="Genomic_DNA"/>
</dbReference>
<dbReference type="VEuPathDB" id="TriTrypDB:TRSC58_01696"/>
<accession>A0A061J8E3</accession>
<dbReference type="Proteomes" id="UP000031737">
    <property type="component" value="Unassembled WGS sequence"/>
</dbReference>
<dbReference type="InterPro" id="IPR043136">
    <property type="entry name" value="B30.2/SPRY_sf"/>
</dbReference>
<reference evidence="2 3" key="1">
    <citation type="submission" date="2013-07" db="EMBL/GenBank/DDBJ databases">
        <authorList>
            <person name="Stoco P.H."/>
            <person name="Wagner G."/>
            <person name="Gerber A."/>
            <person name="Zaha A."/>
            <person name="Thompson C."/>
            <person name="Bartholomeu D.C."/>
            <person name="Luckemeyer D.D."/>
            <person name="Bahia D."/>
            <person name="Loreto E."/>
            <person name="Prestes E.B."/>
            <person name="Lima F.M."/>
            <person name="Rodrigues-Luiz G."/>
            <person name="Vallejo G.A."/>
            <person name="Filho J.F."/>
            <person name="Monteiro K.M."/>
            <person name="Tyler K.M."/>
            <person name="de Almeida L.G."/>
            <person name="Ortiz M.F."/>
            <person name="Siervo M.A."/>
            <person name="de Moraes M.H."/>
            <person name="Cunha O.L."/>
            <person name="Mendonca-Neto R."/>
            <person name="Silva R."/>
            <person name="Teixeira S.M."/>
            <person name="Murta S.M."/>
            <person name="Sincero T.C."/>
            <person name="Mendes T.A."/>
            <person name="Urmenyi T.P."/>
            <person name="Silva V.G."/>
            <person name="da Rocha W.D."/>
            <person name="Andersson B."/>
            <person name="Romanha A.J."/>
            <person name="Steindel M."/>
            <person name="de Vasconcelos A.T."/>
            <person name="Grisard E.C."/>
        </authorList>
    </citation>
    <scope>NUCLEOTIDE SEQUENCE [LARGE SCALE GENOMIC DNA]</scope>
    <source>
        <strain evidence="2 3">SC58</strain>
    </source>
</reference>
<comment type="caution">
    <text evidence="2">The sequence shown here is derived from an EMBL/GenBank/DDBJ whole genome shotgun (WGS) entry which is preliminary data.</text>
</comment>
<protein>
    <recommendedName>
        <fullName evidence="4">BTB domain-containing protein</fullName>
    </recommendedName>
</protein>
<dbReference type="SUPFAM" id="SSF54695">
    <property type="entry name" value="POZ domain"/>
    <property type="match status" value="1"/>
</dbReference>